<sequence>MKTFFLLCGFLLALTGYAQTSDVYFASYPTLTPDGSAILFSYESDLWKVDVNGGNATRLTAMQGAETNPRVSPDGQWLAFSATEGGNPDVYVMPLAGGPIRQLTFHSSYDLVESWSWDSKTIYFKSGQQNGGTTFTVALTGGTPQRVFGHYFNRIHSVAEAPNGNLYFNDTWESDNQAMRKGYKGEFNPDIQYYNPKTKEYKRLTDYPGKDMWATLDRAGNVYFVSDEANGQYNLYAMKDGNKTALTSFSESIKHPQVSADGRKIVFEKGYQLWQYDVATKQSAPVQLVLPQNRTLPKLQDFNIKGEISTFDVAPDNKKLAFVSRGTLFVSDKEGKYIQQLNTRPDERVLEVKWLADSLTLLYSQTVNGYANWFTQTADGKGTEKQLTTDLQGNRHLVLNDKRTQAAYLSGRNEVRLMDLKTMKSETLVREELWAFQNDVPSFSPNGEYLAFTAHRDFERDIFLYNLKTKKKINLTQSGVSEGEPVWSPDGKYLYLVSDLLRPNYPFGSDKTKLYRLPLTKLDEPFRGEKFEELFEKKEDEKKEGEEKKGDKKGKGKSKGTPDKKKDEEKPFVAMDLDTLNIMERIENIGPEFGAQDGLTIVQKDEKTYLFYISNHAEGTPALWRTTLEPFEEPKTEKLADKVFSYEIAQADKSCYLLAGGTIKKLNLESGKIEPIDMSYTFRRNLKDEFRQMYYEAWAGVEENFYSEDFHGANWQALRDSYAKYLPYLTDREDFRTLFNDMLGELNASHLGFYSNGDEEKVFYKNATMEPGILFDPQSPYRVARVVKRSALDKTKKYVQPHDLLTHVNGEAVDTTQNRDYYFTKPSRDKEMTLTFRRAGADTSYVVRVHPQGSLSGNLYDEWQDWNQQYVDEKSKQRIAYVHMKNMGMGEYENFVKDMTRDWYRKDALILDLRYNTGGNVHDLVLQFLSQKPYLKWKYRGGEFTPQPNFGVAAKPIVLLMNEQSLSDAEMTATGFKALKLGKVIGTETYRWIIFTSGKGLVDGSFFRLPSWGCYTLDGKDIEREGVKPDIYVKQTFVDRLNGQDPQLDRAIAEIMQELK</sequence>
<proteinExistence type="inferred from homology"/>
<dbReference type="PIRSF" id="PIRSF036421">
    <property type="entry name" value="Tricorn_protease"/>
    <property type="match status" value="1"/>
</dbReference>
<dbReference type="EC" id="3.4.21.-" evidence="7"/>
<dbReference type="InterPro" id="IPR028204">
    <property type="entry name" value="Tricorn_C1"/>
</dbReference>
<keyword evidence="3 7" id="KW-0963">Cytoplasm</keyword>
<dbReference type="Proteomes" id="UP000479293">
    <property type="component" value="Unassembled WGS sequence"/>
</dbReference>
<dbReference type="Gene3D" id="2.130.10.10">
    <property type="entry name" value="YVTN repeat-like/Quinoprotein amine dehydrogenase"/>
    <property type="match status" value="1"/>
</dbReference>
<dbReference type="InterPro" id="IPR029045">
    <property type="entry name" value="ClpP/crotonase-like_dom_sf"/>
</dbReference>
<dbReference type="Pfam" id="PF03572">
    <property type="entry name" value="Peptidase_S41"/>
    <property type="match status" value="1"/>
</dbReference>
<feature type="chain" id="PRO_5029002339" description="Tricorn protease homolog" evidence="11">
    <location>
        <begin position="21"/>
        <end position="1060"/>
    </location>
</feature>
<evidence type="ECO:0000313" key="13">
    <source>
        <dbReference type="EMBL" id="MPR34718.1"/>
    </source>
</evidence>
<evidence type="ECO:0000256" key="8">
    <source>
        <dbReference type="PIRSR" id="PIRSR036421-1"/>
    </source>
</evidence>
<evidence type="ECO:0000256" key="9">
    <source>
        <dbReference type="PIRSR" id="PIRSR036421-3"/>
    </source>
</evidence>
<dbReference type="GO" id="GO:0005737">
    <property type="term" value="C:cytoplasm"/>
    <property type="evidence" value="ECO:0007669"/>
    <property type="project" value="UniProtKB-SubCell"/>
</dbReference>
<evidence type="ECO:0000313" key="14">
    <source>
        <dbReference type="Proteomes" id="UP000479293"/>
    </source>
</evidence>
<keyword evidence="5 7" id="KW-0378">Hydrolase</keyword>
<dbReference type="CDD" id="cd07562">
    <property type="entry name" value="Peptidase_S41_TRI"/>
    <property type="match status" value="1"/>
</dbReference>
<protein>
    <recommendedName>
        <fullName evidence="7">Tricorn protease homolog</fullName>
        <ecNumber evidence="7">3.4.21.-</ecNumber>
    </recommendedName>
</protein>
<evidence type="ECO:0000256" key="11">
    <source>
        <dbReference type="SAM" id="SignalP"/>
    </source>
</evidence>
<feature type="site" description="Transition state stabilizer; via amide nitrogen" evidence="9">
    <location>
        <position position="968"/>
    </location>
</feature>
<dbReference type="InterPro" id="IPR005151">
    <property type="entry name" value="Tail-specific_protease"/>
</dbReference>
<dbReference type="SUPFAM" id="SSF69304">
    <property type="entry name" value="Tricorn protease N-terminal domain"/>
    <property type="match status" value="1"/>
</dbReference>
<evidence type="ECO:0000256" key="3">
    <source>
        <dbReference type="ARBA" id="ARBA00022490"/>
    </source>
</evidence>
<dbReference type="Gene3D" id="3.30.750.44">
    <property type="match status" value="1"/>
</dbReference>
<dbReference type="InterPro" id="IPR036034">
    <property type="entry name" value="PDZ_sf"/>
</dbReference>
<evidence type="ECO:0000256" key="1">
    <source>
        <dbReference type="ARBA" id="ARBA00004496"/>
    </source>
</evidence>
<comment type="caution">
    <text evidence="13">The sequence shown here is derived from an EMBL/GenBank/DDBJ whole genome shotgun (WGS) entry which is preliminary data.</text>
</comment>
<feature type="domain" description="Tail specific protease" evidence="12">
    <location>
        <begin position="829"/>
        <end position="1034"/>
    </location>
</feature>
<dbReference type="Gene3D" id="3.90.226.10">
    <property type="entry name" value="2-enoyl-CoA Hydratase, Chain A, domain 1"/>
    <property type="match status" value="1"/>
</dbReference>
<keyword evidence="14" id="KW-1185">Reference proteome</keyword>
<comment type="similarity">
    <text evidence="2 7">Belongs to the peptidase S41B family.</text>
</comment>
<reference evidence="13 14" key="1">
    <citation type="submission" date="2019-10" db="EMBL/GenBank/DDBJ databases">
        <title>Draft Genome Sequence of Cytophagaceae sp. SJW1-29.</title>
        <authorList>
            <person name="Choi A."/>
        </authorList>
    </citation>
    <scope>NUCLEOTIDE SEQUENCE [LARGE SCALE GENOMIC DNA]</scope>
    <source>
        <strain evidence="13 14">SJW1-29</strain>
    </source>
</reference>
<dbReference type="Gene3D" id="2.120.10.60">
    <property type="entry name" value="Tricorn protease N-terminal domain"/>
    <property type="match status" value="1"/>
</dbReference>
<gene>
    <name evidence="13" type="ORF">GBK04_15495</name>
</gene>
<keyword evidence="4 7" id="KW-0645">Protease</keyword>
<evidence type="ECO:0000256" key="7">
    <source>
        <dbReference type="PIRNR" id="PIRNR036421"/>
    </source>
</evidence>
<dbReference type="SUPFAM" id="SSF52096">
    <property type="entry name" value="ClpP/crotonase"/>
    <property type="match status" value="1"/>
</dbReference>
<dbReference type="SUPFAM" id="SSF82171">
    <property type="entry name" value="DPP6 N-terminal domain-like"/>
    <property type="match status" value="1"/>
</dbReference>
<dbReference type="Pfam" id="PF26549">
    <property type="entry name" value="Tricorn_N"/>
    <property type="match status" value="1"/>
</dbReference>
<comment type="subcellular location">
    <subcellularLocation>
        <location evidence="1 7">Cytoplasm</location>
    </subcellularLocation>
</comment>
<evidence type="ECO:0000256" key="6">
    <source>
        <dbReference type="ARBA" id="ARBA00022825"/>
    </source>
</evidence>
<feature type="compositionally biased region" description="Basic and acidic residues" evidence="10">
    <location>
        <begin position="560"/>
        <end position="570"/>
    </location>
</feature>
<evidence type="ECO:0000259" key="12">
    <source>
        <dbReference type="SMART" id="SM00245"/>
    </source>
</evidence>
<dbReference type="GO" id="GO:0008236">
    <property type="term" value="F:serine-type peptidase activity"/>
    <property type="evidence" value="ECO:0007669"/>
    <property type="project" value="UniProtKB-UniRule"/>
</dbReference>
<feature type="compositionally biased region" description="Basic and acidic residues" evidence="10">
    <location>
        <begin position="538"/>
        <end position="550"/>
    </location>
</feature>
<feature type="active site" description="Charge relay system" evidence="8">
    <location>
        <position position="1023"/>
    </location>
</feature>
<dbReference type="RefSeq" id="WP_152761171.1">
    <property type="nucleotide sequence ID" value="NZ_WHLY01000002.1"/>
</dbReference>
<dbReference type="Pfam" id="PF14684">
    <property type="entry name" value="Tricorn_C1"/>
    <property type="match status" value="1"/>
</dbReference>
<dbReference type="EMBL" id="WHLY01000002">
    <property type="protein sequence ID" value="MPR34718.1"/>
    <property type="molecule type" value="Genomic_DNA"/>
</dbReference>
<feature type="active site" description="Charge relay system" evidence="8">
    <location>
        <position position="750"/>
    </location>
</feature>
<evidence type="ECO:0000256" key="2">
    <source>
        <dbReference type="ARBA" id="ARBA00008524"/>
    </source>
</evidence>
<dbReference type="GO" id="GO:0006508">
    <property type="term" value="P:proteolysis"/>
    <property type="evidence" value="ECO:0007669"/>
    <property type="project" value="UniProtKB-UniRule"/>
</dbReference>
<name>A0A7C9BDC1_9BACT</name>
<accession>A0A7C9BDC1</accession>
<keyword evidence="11" id="KW-0732">Signal</keyword>
<dbReference type="Pfam" id="PF26550">
    <property type="entry name" value="Tricorn_2nd"/>
    <property type="match status" value="1"/>
</dbReference>
<organism evidence="13 14">
    <name type="scientific">Salmonirosea aquatica</name>
    <dbReference type="NCBI Taxonomy" id="2654236"/>
    <lineage>
        <taxon>Bacteria</taxon>
        <taxon>Pseudomonadati</taxon>
        <taxon>Bacteroidota</taxon>
        <taxon>Cytophagia</taxon>
        <taxon>Cytophagales</taxon>
        <taxon>Spirosomataceae</taxon>
        <taxon>Salmonirosea</taxon>
    </lineage>
</organism>
<keyword evidence="6 7" id="KW-0720">Serine protease</keyword>
<dbReference type="PANTHER" id="PTHR43253:SF1">
    <property type="entry name" value="TRICORN PROTEASE HOMOLOG 2-RELATED"/>
    <property type="match status" value="1"/>
</dbReference>
<evidence type="ECO:0000256" key="10">
    <source>
        <dbReference type="SAM" id="MobiDB-lite"/>
    </source>
</evidence>
<feature type="active site" description="Nucleophile" evidence="8">
    <location>
        <position position="967"/>
    </location>
</feature>
<dbReference type="SMART" id="SM00245">
    <property type="entry name" value="TSPc"/>
    <property type="match status" value="1"/>
</dbReference>
<evidence type="ECO:0000256" key="5">
    <source>
        <dbReference type="ARBA" id="ARBA00022801"/>
    </source>
</evidence>
<feature type="region of interest" description="Disordered" evidence="10">
    <location>
        <begin position="538"/>
        <end position="570"/>
    </location>
</feature>
<dbReference type="InterPro" id="IPR015943">
    <property type="entry name" value="WD40/YVTN_repeat-like_dom_sf"/>
</dbReference>
<comment type="function">
    <text evidence="7">Degrades oligopeptides.</text>
</comment>
<feature type="signal peptide" evidence="11">
    <location>
        <begin position="1"/>
        <end position="20"/>
    </location>
</feature>
<evidence type="ECO:0000256" key="4">
    <source>
        <dbReference type="ARBA" id="ARBA00022670"/>
    </source>
</evidence>
<dbReference type="PANTHER" id="PTHR43253">
    <property type="entry name" value="TRICORN PROTEASE HOMOLOG 2-RELATED"/>
    <property type="match status" value="1"/>
</dbReference>
<dbReference type="SUPFAM" id="SSF50156">
    <property type="entry name" value="PDZ domain-like"/>
    <property type="match status" value="1"/>
</dbReference>
<dbReference type="AlphaFoldDB" id="A0A7C9BDC1"/>
<dbReference type="InterPro" id="IPR012393">
    <property type="entry name" value="Tricorn_protease"/>
</dbReference>